<comment type="caution">
    <text evidence="3">The sequence shown here is derived from an EMBL/GenBank/DDBJ whole genome shotgun (WGS) entry which is preliminary data.</text>
</comment>
<dbReference type="EMBL" id="CATQJL010000316">
    <property type="protein sequence ID" value="CAJ0607297.1"/>
    <property type="molecule type" value="Genomic_DNA"/>
</dbReference>
<evidence type="ECO:0000313" key="4">
    <source>
        <dbReference type="Proteomes" id="UP001176961"/>
    </source>
</evidence>
<keyword evidence="2" id="KW-0472">Membrane</keyword>
<feature type="region of interest" description="Disordered" evidence="1">
    <location>
        <begin position="145"/>
        <end position="166"/>
    </location>
</feature>
<gene>
    <name evidence="3" type="ORF">CYNAS_LOCUS19280</name>
</gene>
<dbReference type="Proteomes" id="UP001176961">
    <property type="component" value="Unassembled WGS sequence"/>
</dbReference>
<dbReference type="AlphaFoldDB" id="A0AA36MFB5"/>
<proteinExistence type="predicted"/>
<keyword evidence="2" id="KW-1133">Transmembrane helix</keyword>
<organism evidence="3 4">
    <name type="scientific">Cylicocyclus nassatus</name>
    <name type="common">Nematode worm</name>
    <dbReference type="NCBI Taxonomy" id="53992"/>
    <lineage>
        <taxon>Eukaryota</taxon>
        <taxon>Metazoa</taxon>
        <taxon>Ecdysozoa</taxon>
        <taxon>Nematoda</taxon>
        <taxon>Chromadorea</taxon>
        <taxon>Rhabditida</taxon>
        <taxon>Rhabditina</taxon>
        <taxon>Rhabditomorpha</taxon>
        <taxon>Strongyloidea</taxon>
        <taxon>Strongylidae</taxon>
        <taxon>Cylicocyclus</taxon>
    </lineage>
</organism>
<evidence type="ECO:0000256" key="2">
    <source>
        <dbReference type="SAM" id="Phobius"/>
    </source>
</evidence>
<feature type="region of interest" description="Disordered" evidence="1">
    <location>
        <begin position="41"/>
        <end position="69"/>
    </location>
</feature>
<evidence type="ECO:0000256" key="1">
    <source>
        <dbReference type="SAM" id="MobiDB-lite"/>
    </source>
</evidence>
<keyword evidence="2" id="KW-0812">Transmembrane</keyword>
<reference evidence="3" key="1">
    <citation type="submission" date="2023-07" db="EMBL/GenBank/DDBJ databases">
        <authorList>
            <consortium name="CYATHOMIX"/>
        </authorList>
    </citation>
    <scope>NUCLEOTIDE SEQUENCE</scope>
    <source>
        <strain evidence="3">N/A</strain>
    </source>
</reference>
<evidence type="ECO:0000313" key="3">
    <source>
        <dbReference type="EMBL" id="CAJ0607297.1"/>
    </source>
</evidence>
<protein>
    <submittedName>
        <fullName evidence="3">Uncharacterized protein</fullName>
    </submittedName>
</protein>
<keyword evidence="4" id="KW-1185">Reference proteome</keyword>
<feature type="compositionally biased region" description="Basic and acidic residues" evidence="1">
    <location>
        <begin position="41"/>
        <end position="60"/>
    </location>
</feature>
<name>A0AA36MFB5_CYLNA</name>
<accession>A0AA36MFB5</accession>
<feature type="transmembrane region" description="Helical" evidence="2">
    <location>
        <begin position="112"/>
        <end position="129"/>
    </location>
</feature>
<sequence>MALHLRRLSVGLMFRYQRIILSSRTCSDKISDAYKRVAQKGDMEKKDHTSKAGYEEEVRSGRLHSSTSGERVAPTTLQKYWLVATRLYRNLDDIPEYVASSTMNRMRNRMRGIIFFTIVLSYLYARFYLQSHTHEKLIRDSAEIASRRDRTDDTHVSRRDRTDDARNRVVHDNAGASITDKIEDAYNKGTVNSYGIQPMSSLPLSYTAEVHRARQSKNQAFEKASKEHAAGISLKLAGCLLTQRGSKTLLSEEAKNYGLSQKPFKMPVLGESMLLRSLTMEGVQEIVADEGADI</sequence>